<keyword evidence="2" id="KW-0201">Cytochrome c-type biogenesis</keyword>
<evidence type="ECO:0000256" key="2">
    <source>
        <dbReference type="ARBA" id="ARBA00022748"/>
    </source>
</evidence>
<accession>A0A2T4ZFF1</accession>
<evidence type="ECO:0000313" key="5">
    <source>
        <dbReference type="Proteomes" id="UP000241808"/>
    </source>
</evidence>
<dbReference type="InterPro" id="IPR051263">
    <property type="entry name" value="C-type_cytochrome_biogenesis"/>
</dbReference>
<dbReference type="GO" id="GO:0030313">
    <property type="term" value="C:cell envelope"/>
    <property type="evidence" value="ECO:0007669"/>
    <property type="project" value="UniProtKB-SubCell"/>
</dbReference>
<protein>
    <submittedName>
        <fullName evidence="4">Cytochrome c-type biogenesis protein CcmH</fullName>
    </submittedName>
</protein>
<gene>
    <name evidence="4" type="ORF">C8P69_10223</name>
</gene>
<evidence type="ECO:0000313" key="4">
    <source>
        <dbReference type="EMBL" id="PTM60641.1"/>
    </source>
</evidence>
<name>A0A2T4ZFF1_9HYPH</name>
<dbReference type="InterPro" id="IPR017560">
    <property type="entry name" value="Cyt_c_biogenesis_CcmI"/>
</dbReference>
<comment type="subcellular location">
    <subcellularLocation>
        <location evidence="1">Cell envelope</location>
    </subcellularLocation>
</comment>
<comment type="caution">
    <text evidence="4">The sequence shown here is derived from an EMBL/GenBank/DDBJ whole genome shotgun (WGS) entry which is preliminary data.</text>
</comment>
<dbReference type="PANTHER" id="PTHR47870:SF1">
    <property type="entry name" value="CYTOCHROME C-TYPE BIOGENESIS PROTEIN CCMH"/>
    <property type="match status" value="1"/>
</dbReference>
<dbReference type="Proteomes" id="UP000241808">
    <property type="component" value="Unassembled WGS sequence"/>
</dbReference>
<dbReference type="PANTHER" id="PTHR47870">
    <property type="entry name" value="CYTOCHROME C-TYPE BIOGENESIS PROTEIN CCMH"/>
    <property type="match status" value="1"/>
</dbReference>
<keyword evidence="3" id="KW-0472">Membrane</keyword>
<dbReference type="InterPro" id="IPR011990">
    <property type="entry name" value="TPR-like_helical_dom_sf"/>
</dbReference>
<evidence type="ECO:0000256" key="1">
    <source>
        <dbReference type="ARBA" id="ARBA00004196"/>
    </source>
</evidence>
<dbReference type="GO" id="GO:0017004">
    <property type="term" value="P:cytochrome complex assembly"/>
    <property type="evidence" value="ECO:0007669"/>
    <property type="project" value="UniProtKB-KW"/>
</dbReference>
<dbReference type="SUPFAM" id="SSF48452">
    <property type="entry name" value="TPR-like"/>
    <property type="match status" value="1"/>
</dbReference>
<dbReference type="NCBIfam" id="TIGR03142">
    <property type="entry name" value="cytochro_ccmI"/>
    <property type="match status" value="1"/>
</dbReference>
<dbReference type="Gene3D" id="1.25.40.10">
    <property type="entry name" value="Tetratricopeptide repeat domain"/>
    <property type="match status" value="1"/>
</dbReference>
<reference evidence="4 5" key="1">
    <citation type="submission" date="2018-04" db="EMBL/GenBank/DDBJ databases">
        <title>Genomic Encyclopedia of Archaeal and Bacterial Type Strains, Phase II (KMG-II): from individual species to whole genera.</title>
        <authorList>
            <person name="Goeker M."/>
        </authorList>
    </citation>
    <scope>NUCLEOTIDE SEQUENCE [LARGE SCALE GENOMIC DNA]</scope>
    <source>
        <strain evidence="4 5">DSM 25521</strain>
    </source>
</reference>
<organism evidence="4 5">
    <name type="scientific">Phreatobacter oligotrophus</name>
    <dbReference type="NCBI Taxonomy" id="1122261"/>
    <lineage>
        <taxon>Bacteria</taxon>
        <taxon>Pseudomonadati</taxon>
        <taxon>Pseudomonadota</taxon>
        <taxon>Alphaproteobacteria</taxon>
        <taxon>Hyphomicrobiales</taxon>
        <taxon>Phreatobacteraceae</taxon>
        <taxon>Phreatobacter</taxon>
    </lineage>
</organism>
<keyword evidence="3" id="KW-0812">Transmembrane</keyword>
<dbReference type="AlphaFoldDB" id="A0A2T4ZFF1"/>
<feature type="transmembrane region" description="Helical" evidence="3">
    <location>
        <begin position="6"/>
        <end position="27"/>
    </location>
</feature>
<keyword evidence="3" id="KW-1133">Transmembrane helix</keyword>
<sequence length="368" mass="37966">MDGSIGIWLAIAAMTCAAVFAVLIPLSRRTAGGADARDVAVYKDQLAEVDRDAAAGLIGPAEAEAARIEVSRRLIAAAERAGAAGTSGEGTSRRRRIAAVAAIIVVPAVAALTYGLRGQPGYPAQPLAERQRAAPQQGDLATLIGRIEAHLAANPEDGRGWEVVAPVYLRMGRLPDAVRAYSNAMRLLGVTADRQADLAEAQTIAAGGVVSAEAKAGFERALALGPGHPKAGYFLGLAAEQDGKPEEAKAQWTRMIGEAPADAPWLGLLRSEIARLGGTPPAAVAAPAPAATPGAAQIRAMVDGLAQRLAADGSDFDSWLRLVRSYVVLGEGDKAREAAASARRLFAAEPEKIARLDSLVNELGIGGS</sequence>
<keyword evidence="5" id="KW-1185">Reference proteome</keyword>
<feature type="transmembrane region" description="Helical" evidence="3">
    <location>
        <begin position="97"/>
        <end position="116"/>
    </location>
</feature>
<evidence type="ECO:0000256" key="3">
    <source>
        <dbReference type="SAM" id="Phobius"/>
    </source>
</evidence>
<proteinExistence type="predicted"/>
<dbReference type="EMBL" id="PZZL01000002">
    <property type="protein sequence ID" value="PTM60641.1"/>
    <property type="molecule type" value="Genomic_DNA"/>
</dbReference>